<protein>
    <submittedName>
        <fullName evidence="2">Uncharacterized protein</fullName>
    </submittedName>
</protein>
<feature type="region of interest" description="Disordered" evidence="1">
    <location>
        <begin position="1"/>
        <end position="30"/>
    </location>
</feature>
<keyword evidence="3" id="KW-1185">Reference proteome</keyword>
<proteinExistence type="predicted"/>
<dbReference type="Proteomes" id="UP001066276">
    <property type="component" value="Chromosome 1_2"/>
</dbReference>
<name>A0AAV7W1Q5_PLEWA</name>
<reference evidence="2" key="1">
    <citation type="journal article" date="2022" name="bioRxiv">
        <title>Sequencing and chromosome-scale assembly of the giantPleurodeles waltlgenome.</title>
        <authorList>
            <person name="Brown T."/>
            <person name="Elewa A."/>
            <person name="Iarovenko S."/>
            <person name="Subramanian E."/>
            <person name="Araus A.J."/>
            <person name="Petzold A."/>
            <person name="Susuki M."/>
            <person name="Suzuki K.-i.T."/>
            <person name="Hayashi T."/>
            <person name="Toyoda A."/>
            <person name="Oliveira C."/>
            <person name="Osipova E."/>
            <person name="Leigh N.D."/>
            <person name="Simon A."/>
            <person name="Yun M.H."/>
        </authorList>
    </citation>
    <scope>NUCLEOTIDE SEQUENCE</scope>
    <source>
        <strain evidence="2">20211129_DDA</strain>
        <tissue evidence="2">Liver</tissue>
    </source>
</reference>
<sequence>MYDDVLLGMKTDEEQEQEIMSEQEREQEMEKDTEIQLIKKYINNGWPIEHIMRGEEAHMHLTRNDEKAEDEIMTYGFVLNTFIDDNNTSLSEEADNKM</sequence>
<organism evidence="2 3">
    <name type="scientific">Pleurodeles waltl</name>
    <name type="common">Iberian ribbed newt</name>
    <dbReference type="NCBI Taxonomy" id="8319"/>
    <lineage>
        <taxon>Eukaryota</taxon>
        <taxon>Metazoa</taxon>
        <taxon>Chordata</taxon>
        <taxon>Craniata</taxon>
        <taxon>Vertebrata</taxon>
        <taxon>Euteleostomi</taxon>
        <taxon>Amphibia</taxon>
        <taxon>Batrachia</taxon>
        <taxon>Caudata</taxon>
        <taxon>Salamandroidea</taxon>
        <taxon>Salamandridae</taxon>
        <taxon>Pleurodelinae</taxon>
        <taxon>Pleurodeles</taxon>
    </lineage>
</organism>
<dbReference type="AlphaFoldDB" id="A0AAV7W1Q5"/>
<evidence type="ECO:0000313" key="3">
    <source>
        <dbReference type="Proteomes" id="UP001066276"/>
    </source>
</evidence>
<evidence type="ECO:0000256" key="1">
    <source>
        <dbReference type="SAM" id="MobiDB-lite"/>
    </source>
</evidence>
<evidence type="ECO:0000313" key="2">
    <source>
        <dbReference type="EMBL" id="KAJ1207903.1"/>
    </source>
</evidence>
<dbReference type="EMBL" id="JANPWB010000002">
    <property type="protein sequence ID" value="KAJ1207903.1"/>
    <property type="molecule type" value="Genomic_DNA"/>
</dbReference>
<gene>
    <name evidence="2" type="ORF">NDU88_003293</name>
</gene>
<accession>A0AAV7W1Q5</accession>
<comment type="caution">
    <text evidence="2">The sequence shown here is derived from an EMBL/GenBank/DDBJ whole genome shotgun (WGS) entry which is preliminary data.</text>
</comment>